<dbReference type="PANTHER" id="PTHR46696">
    <property type="entry name" value="P450, PUTATIVE (EUROFUNG)-RELATED"/>
    <property type="match status" value="1"/>
</dbReference>
<dbReference type="GO" id="GO:0004497">
    <property type="term" value="F:monooxygenase activity"/>
    <property type="evidence" value="ECO:0007669"/>
    <property type="project" value="UniProtKB-KW"/>
</dbReference>
<evidence type="ECO:0000256" key="2">
    <source>
        <dbReference type="ARBA" id="ARBA00010617"/>
    </source>
</evidence>
<keyword evidence="7" id="KW-0503">Monooxygenase</keyword>
<organism evidence="9 10">
    <name type="scientific">Amycolatopsis suaedae</name>
    <dbReference type="NCBI Taxonomy" id="2510978"/>
    <lineage>
        <taxon>Bacteria</taxon>
        <taxon>Bacillati</taxon>
        <taxon>Actinomycetota</taxon>
        <taxon>Actinomycetes</taxon>
        <taxon>Pseudonocardiales</taxon>
        <taxon>Pseudonocardiaceae</taxon>
        <taxon>Amycolatopsis</taxon>
    </lineage>
</organism>
<dbReference type="AlphaFoldDB" id="A0A4Q7J253"/>
<keyword evidence="5" id="KW-0560">Oxidoreductase</keyword>
<comment type="similarity">
    <text evidence="2">Belongs to the cytochrome P450 family.</text>
</comment>
<gene>
    <name evidence="9" type="ORF">EWH70_24410</name>
</gene>
<keyword evidence="6" id="KW-0408">Iron</keyword>
<dbReference type="Pfam" id="PF00067">
    <property type="entry name" value="p450"/>
    <property type="match status" value="1"/>
</dbReference>
<dbReference type="FunFam" id="1.10.630.10:FF:000018">
    <property type="entry name" value="Cytochrome P450 monooxygenase"/>
    <property type="match status" value="1"/>
</dbReference>
<keyword evidence="3" id="KW-0349">Heme</keyword>
<evidence type="ECO:0000256" key="8">
    <source>
        <dbReference type="ARBA" id="ARBA00055433"/>
    </source>
</evidence>
<reference evidence="9 10" key="1">
    <citation type="submission" date="2019-02" db="EMBL/GenBank/DDBJ databases">
        <title>Draft genome sequence of Amycolatopsis sp. 8-3EHSu isolated from roots of Suaeda maritima.</title>
        <authorList>
            <person name="Duangmal K."/>
            <person name="Chantavorakit T."/>
        </authorList>
    </citation>
    <scope>NUCLEOTIDE SEQUENCE [LARGE SCALE GENOMIC DNA]</scope>
    <source>
        <strain evidence="9 10">8-3EHSu</strain>
    </source>
</reference>
<evidence type="ECO:0000313" key="9">
    <source>
        <dbReference type="EMBL" id="RZQ61511.1"/>
    </source>
</evidence>
<evidence type="ECO:0000313" key="10">
    <source>
        <dbReference type="Proteomes" id="UP000292003"/>
    </source>
</evidence>
<dbReference type="Gene3D" id="1.10.630.10">
    <property type="entry name" value="Cytochrome P450"/>
    <property type="match status" value="1"/>
</dbReference>
<proteinExistence type="inferred from homology"/>
<dbReference type="GO" id="GO:0005506">
    <property type="term" value="F:iron ion binding"/>
    <property type="evidence" value="ECO:0007669"/>
    <property type="project" value="InterPro"/>
</dbReference>
<keyword evidence="10" id="KW-1185">Reference proteome</keyword>
<dbReference type="GO" id="GO:0016705">
    <property type="term" value="F:oxidoreductase activity, acting on paired donors, with incorporation or reduction of molecular oxygen"/>
    <property type="evidence" value="ECO:0007669"/>
    <property type="project" value="InterPro"/>
</dbReference>
<comment type="pathway">
    <text evidence="1">Antibiotic biosynthesis; vancomycin biosynthesis.</text>
</comment>
<dbReference type="InterPro" id="IPR001128">
    <property type="entry name" value="Cyt_P450"/>
</dbReference>
<protein>
    <submittedName>
        <fullName evidence="9">Cytochrome P450</fullName>
    </submittedName>
</protein>
<dbReference type="EMBL" id="SFCC01000012">
    <property type="protein sequence ID" value="RZQ61511.1"/>
    <property type="molecule type" value="Genomic_DNA"/>
</dbReference>
<name>A0A4Q7J253_9PSEU</name>
<evidence type="ECO:0000256" key="1">
    <source>
        <dbReference type="ARBA" id="ARBA00004660"/>
    </source>
</evidence>
<dbReference type="GO" id="GO:0020037">
    <property type="term" value="F:heme binding"/>
    <property type="evidence" value="ECO:0007669"/>
    <property type="project" value="InterPro"/>
</dbReference>
<evidence type="ECO:0000256" key="3">
    <source>
        <dbReference type="ARBA" id="ARBA00022617"/>
    </source>
</evidence>
<keyword evidence="4" id="KW-0479">Metal-binding</keyword>
<evidence type="ECO:0000256" key="7">
    <source>
        <dbReference type="ARBA" id="ARBA00023033"/>
    </source>
</evidence>
<accession>A0A4Q7J253</accession>
<dbReference type="PANTHER" id="PTHR46696:SF1">
    <property type="entry name" value="CYTOCHROME P450 YJIB-RELATED"/>
    <property type="match status" value="1"/>
</dbReference>
<dbReference type="Proteomes" id="UP000292003">
    <property type="component" value="Unassembled WGS sequence"/>
</dbReference>
<dbReference type="CDD" id="cd20625">
    <property type="entry name" value="CYP164-like"/>
    <property type="match status" value="1"/>
</dbReference>
<dbReference type="PRINTS" id="PR00359">
    <property type="entry name" value="BP450"/>
</dbReference>
<dbReference type="OrthoDB" id="4156795at2"/>
<comment type="function">
    <text evidence="8">Involved in the coupling of aromatic side chains of the heptapeptide of vancomycin.</text>
</comment>
<evidence type="ECO:0000256" key="5">
    <source>
        <dbReference type="ARBA" id="ARBA00023002"/>
    </source>
</evidence>
<dbReference type="RefSeq" id="WP_130477814.1">
    <property type="nucleotide sequence ID" value="NZ_SFCC01000012.1"/>
</dbReference>
<dbReference type="InterPro" id="IPR036396">
    <property type="entry name" value="Cyt_P450_sf"/>
</dbReference>
<dbReference type="InterPro" id="IPR002397">
    <property type="entry name" value="Cyt_P450_B"/>
</dbReference>
<sequence length="407" mass="44937">MVSYLRLWAHARIGRDPFCRLQLPGGLRDPYPLYRRLRERGPVSRSPVGVWSVVGHEAAGRILRDRRFGVRDTPYERDDTAELGYHPGAEYDYSLLALDPPDHGRVRKLALPAFSPKRMASYRGNIERVTDRLLGEALRAGRFDLIADLALPLPVAVIADLLGIPDEDAGTFRRYGQVVAGSLDGVRSRAHARQVAHATRELDGLFARLLRQRAADPGEDVISTLAADLEQTRIAPHEVLALCRILLIAGFETTVNLIGNGTQALLHNPGQWELLRDDPELAGNVVEETLRYESPAQATVRFAQSEVELGGRRIAAGEELYVFLGATGRDPEVFTDPDRFDIERERPVDHLAFAAGPHYCLGAPLARLEGEIVFRALAQRMPGLTGAGKARYRAMSLRGLETLPVAA</sequence>
<comment type="caution">
    <text evidence="9">The sequence shown here is derived from an EMBL/GenBank/DDBJ whole genome shotgun (WGS) entry which is preliminary data.</text>
</comment>
<evidence type="ECO:0000256" key="4">
    <source>
        <dbReference type="ARBA" id="ARBA00022723"/>
    </source>
</evidence>
<dbReference type="SUPFAM" id="SSF48264">
    <property type="entry name" value="Cytochrome P450"/>
    <property type="match status" value="1"/>
</dbReference>
<evidence type="ECO:0000256" key="6">
    <source>
        <dbReference type="ARBA" id="ARBA00023004"/>
    </source>
</evidence>